<gene>
    <name evidence="1" type="ORF">BV22DRAFT_1076299</name>
</gene>
<accession>A0ACB8AY67</accession>
<dbReference type="EMBL" id="MU266803">
    <property type="protein sequence ID" value="KAH7918340.1"/>
    <property type="molecule type" value="Genomic_DNA"/>
</dbReference>
<comment type="caution">
    <text evidence="1">The sequence shown here is derived from an EMBL/GenBank/DDBJ whole genome shotgun (WGS) entry which is preliminary data.</text>
</comment>
<sequence>MSLSLSTFGRLVVGHTLSRTWGLANNVRVRLTHTSLPVPPSTAALASPGDEEQARSWLSRFKTASIPRDLVDMSFARSSGPGGQNVNKVETKVLVRCRVDAAWIPMWARESLTRSPHYVKSSHSLLITSSVSRSQALNVDDGLSKLHTLVMEAAAKFIKNSPSAEQRKRVSNLQKADDIRRRSQKQKRSAVKKSRSSKGWSD</sequence>
<dbReference type="Proteomes" id="UP000790709">
    <property type="component" value="Unassembled WGS sequence"/>
</dbReference>
<keyword evidence="2" id="KW-1185">Reference proteome</keyword>
<name>A0ACB8AY67_9AGAM</name>
<protein>
    <submittedName>
        <fullName evidence="1">Uncharacterized protein</fullName>
    </submittedName>
</protein>
<proteinExistence type="predicted"/>
<reference evidence="1" key="1">
    <citation type="journal article" date="2021" name="New Phytol.">
        <title>Evolutionary innovations through gain and loss of genes in the ectomycorrhizal Boletales.</title>
        <authorList>
            <person name="Wu G."/>
            <person name="Miyauchi S."/>
            <person name="Morin E."/>
            <person name="Kuo A."/>
            <person name="Drula E."/>
            <person name="Varga T."/>
            <person name="Kohler A."/>
            <person name="Feng B."/>
            <person name="Cao Y."/>
            <person name="Lipzen A."/>
            <person name="Daum C."/>
            <person name="Hundley H."/>
            <person name="Pangilinan J."/>
            <person name="Johnson J."/>
            <person name="Barry K."/>
            <person name="LaButti K."/>
            <person name="Ng V."/>
            <person name="Ahrendt S."/>
            <person name="Min B."/>
            <person name="Choi I.G."/>
            <person name="Park H."/>
            <person name="Plett J.M."/>
            <person name="Magnuson J."/>
            <person name="Spatafora J.W."/>
            <person name="Nagy L.G."/>
            <person name="Henrissat B."/>
            <person name="Grigoriev I.V."/>
            <person name="Yang Z.L."/>
            <person name="Xu J."/>
            <person name="Martin F.M."/>
        </authorList>
    </citation>
    <scope>NUCLEOTIDE SEQUENCE</scope>
    <source>
        <strain evidence="1">KUC20120723A-06</strain>
    </source>
</reference>
<evidence type="ECO:0000313" key="2">
    <source>
        <dbReference type="Proteomes" id="UP000790709"/>
    </source>
</evidence>
<organism evidence="1 2">
    <name type="scientific">Leucogyrophana mollusca</name>
    <dbReference type="NCBI Taxonomy" id="85980"/>
    <lineage>
        <taxon>Eukaryota</taxon>
        <taxon>Fungi</taxon>
        <taxon>Dikarya</taxon>
        <taxon>Basidiomycota</taxon>
        <taxon>Agaricomycotina</taxon>
        <taxon>Agaricomycetes</taxon>
        <taxon>Agaricomycetidae</taxon>
        <taxon>Boletales</taxon>
        <taxon>Boletales incertae sedis</taxon>
        <taxon>Leucogyrophana</taxon>
    </lineage>
</organism>
<evidence type="ECO:0000313" key="1">
    <source>
        <dbReference type="EMBL" id="KAH7918340.1"/>
    </source>
</evidence>